<dbReference type="SUPFAM" id="SSF141072">
    <property type="entry name" value="CalX-like"/>
    <property type="match status" value="2"/>
</dbReference>
<protein>
    <submittedName>
        <fullName evidence="10">Gliding motility-associated C-terminal domain-containing protein</fullName>
    </submittedName>
</protein>
<dbReference type="RefSeq" id="WP_192463142.1">
    <property type="nucleotide sequence ID" value="NZ_JACYFJ010000006.1"/>
</dbReference>
<evidence type="ECO:0000259" key="7">
    <source>
        <dbReference type="Pfam" id="PF01345"/>
    </source>
</evidence>
<evidence type="ECO:0000256" key="6">
    <source>
        <dbReference type="ARBA" id="ARBA00023065"/>
    </source>
</evidence>
<keyword evidence="11" id="KW-1185">Reference proteome</keyword>
<dbReference type="Pfam" id="PF19081">
    <property type="entry name" value="Ig_7"/>
    <property type="match status" value="1"/>
</dbReference>
<gene>
    <name evidence="10" type="ORF">ACFOUT_17025</name>
</gene>
<evidence type="ECO:0000256" key="3">
    <source>
        <dbReference type="ARBA" id="ARBA00022729"/>
    </source>
</evidence>
<dbReference type="InterPro" id="IPR001434">
    <property type="entry name" value="OmcB-like_DUF11"/>
</dbReference>
<dbReference type="InterPro" id="IPR044023">
    <property type="entry name" value="Ig_7"/>
</dbReference>
<keyword evidence="5" id="KW-0106">Calcium</keyword>
<feature type="domain" description="Calx-beta" evidence="8">
    <location>
        <begin position="49"/>
        <end position="147"/>
    </location>
</feature>
<keyword evidence="6" id="KW-0813">Transport</keyword>
<dbReference type="InterPro" id="IPR026341">
    <property type="entry name" value="T9SS_type_B"/>
</dbReference>
<accession>A0ABV8JUX0</accession>
<dbReference type="InterPro" id="IPR051171">
    <property type="entry name" value="CaCA"/>
</dbReference>
<evidence type="ECO:0000256" key="2">
    <source>
        <dbReference type="ARBA" id="ARBA00022525"/>
    </source>
</evidence>
<dbReference type="NCBIfam" id="TIGR01451">
    <property type="entry name" value="B_ant_repeat"/>
    <property type="match status" value="2"/>
</dbReference>
<dbReference type="InterPro" id="IPR047589">
    <property type="entry name" value="DUF11_rpt"/>
</dbReference>
<keyword evidence="4" id="KW-0677">Repeat</keyword>
<evidence type="ECO:0000256" key="1">
    <source>
        <dbReference type="ARBA" id="ARBA00004613"/>
    </source>
</evidence>
<keyword evidence="6" id="KW-0406">Ion transport</keyword>
<evidence type="ECO:0000259" key="8">
    <source>
        <dbReference type="Pfam" id="PF03160"/>
    </source>
</evidence>
<keyword evidence="3" id="KW-0732">Signal</keyword>
<feature type="domain" description="Ig-like" evidence="9">
    <location>
        <begin position="569"/>
        <end position="641"/>
    </location>
</feature>
<dbReference type="EMBL" id="JBHSAW010000023">
    <property type="protein sequence ID" value="MFC4097591.1"/>
    <property type="molecule type" value="Genomic_DNA"/>
</dbReference>
<organism evidence="10 11">
    <name type="scientific">Euzebyella saccharophila</name>
    <dbReference type="NCBI Taxonomy" id="679664"/>
    <lineage>
        <taxon>Bacteria</taxon>
        <taxon>Pseudomonadati</taxon>
        <taxon>Bacteroidota</taxon>
        <taxon>Flavobacteriia</taxon>
        <taxon>Flavobacteriales</taxon>
        <taxon>Flavobacteriaceae</taxon>
        <taxon>Euzebyella</taxon>
    </lineage>
</organism>
<dbReference type="NCBIfam" id="TIGR04131">
    <property type="entry name" value="Bac_Flav_CTERM"/>
    <property type="match status" value="1"/>
</dbReference>
<dbReference type="Gene3D" id="2.60.40.2030">
    <property type="match status" value="2"/>
</dbReference>
<reference evidence="11" key="1">
    <citation type="journal article" date="2019" name="Int. J. Syst. Evol. Microbiol.">
        <title>The Global Catalogue of Microorganisms (GCM) 10K type strain sequencing project: providing services to taxonomists for standard genome sequencing and annotation.</title>
        <authorList>
            <consortium name="The Broad Institute Genomics Platform"/>
            <consortium name="The Broad Institute Genome Sequencing Center for Infectious Disease"/>
            <person name="Wu L."/>
            <person name="Ma J."/>
        </authorList>
    </citation>
    <scope>NUCLEOTIDE SEQUENCE [LARGE SCALE GENOMIC DNA]</scope>
    <source>
        <strain evidence="11">CECT 7477</strain>
    </source>
</reference>
<dbReference type="Pfam" id="PF01345">
    <property type="entry name" value="DUF11"/>
    <property type="match status" value="2"/>
</dbReference>
<evidence type="ECO:0000256" key="4">
    <source>
        <dbReference type="ARBA" id="ARBA00022737"/>
    </source>
</evidence>
<dbReference type="Pfam" id="PF03160">
    <property type="entry name" value="Calx-beta"/>
    <property type="match status" value="1"/>
</dbReference>
<comment type="caution">
    <text evidence="10">The sequence shown here is derived from an EMBL/GenBank/DDBJ whole genome shotgun (WGS) entry which is preliminary data.</text>
</comment>
<evidence type="ECO:0000256" key="5">
    <source>
        <dbReference type="ARBA" id="ARBA00022837"/>
    </source>
</evidence>
<dbReference type="InterPro" id="IPR038081">
    <property type="entry name" value="CalX-like_sf"/>
</dbReference>
<name>A0ABV8JUX0_9FLAO</name>
<dbReference type="Pfam" id="PF13585">
    <property type="entry name" value="CHU_C"/>
    <property type="match status" value="1"/>
</dbReference>
<feature type="domain" description="DUF11" evidence="7">
    <location>
        <begin position="1009"/>
        <end position="1119"/>
    </location>
</feature>
<evidence type="ECO:0000259" key="9">
    <source>
        <dbReference type="Pfam" id="PF19081"/>
    </source>
</evidence>
<dbReference type="Gene3D" id="2.60.40.10">
    <property type="entry name" value="Immunoglobulins"/>
    <property type="match status" value="1"/>
</dbReference>
<dbReference type="InterPro" id="IPR003644">
    <property type="entry name" value="Calx_beta"/>
</dbReference>
<evidence type="ECO:0000313" key="11">
    <source>
        <dbReference type="Proteomes" id="UP001595814"/>
    </source>
</evidence>
<dbReference type="Pfam" id="PF18884">
    <property type="entry name" value="TSP3_bac"/>
    <property type="match status" value="3"/>
</dbReference>
<evidence type="ECO:0000313" key="10">
    <source>
        <dbReference type="EMBL" id="MFC4097591.1"/>
    </source>
</evidence>
<dbReference type="PANTHER" id="PTHR11878:SF65">
    <property type="entry name" value="NA_CA-EXCHANGE PROTEIN, ISOFORM G"/>
    <property type="match status" value="1"/>
</dbReference>
<dbReference type="PANTHER" id="PTHR11878">
    <property type="entry name" value="SODIUM/CALCIUM EXCHANGER"/>
    <property type="match status" value="1"/>
</dbReference>
<comment type="subcellular location">
    <subcellularLocation>
        <location evidence="1">Secreted</location>
    </subcellularLocation>
</comment>
<sequence length="1234" mass="130954">MKMKKRMLRFATGLNGYGKAFLLVLLMGLFQQVSAQTISITSGDNEAGETNGVANNASFTIERSPNSFATNTVTYSIGGTAENGVDFEALSGSVTLSLINPSVTVNVNVIQDELVEGPETLILTLTGGGGAAIGPQNSLTINIADNDTGTFTLTMPEGEAAEENTVRGRFVITLDKPNGTGEDITIPYSFGGTATVPGQANADYALAGSGGATATGVLNFPSGGARTRAFNVNPIDDALTEDTETVVLTLGQPSNQTLFTFTQVPAENRTITITDNDCAAGDTAPVINAQPNSVCNPPNNQINLDDYVVGGAGSAPAGASLRWSTVANPTAAGQLLPNSTRTSTQGGTYYAVYWADDNSCSSPLDDVTITFVDQPSAGNPTNAQACNNPTNEFGPIQINLSAQLTGEDPGTWAFTSGPATVEPSGANGTVDFSGQPAGAYVYTYTTNPSGPCGSETSSVTVTVNDCDPCEAGNDAPVLNQNVPTTFCDEIDDNISLNDYAPNSGPNGTVLRWASDDSDPTGSFVPQNRIDNPLAGTYYGFYYDATNDCPSKALLEINIAVTPSPELLTTTGAERCGPGTLTLRATASENATILWYTQETGGTSVGNGRNFTTPNLNITRTYYVEATSNNCTTERAAVVAKVAAQPLAGAPQNGSSCNDSRYGNTILDLDDLFTAVPSTGVWAFVDGPGSPQIDGSNIIDFQGLPNGQYVFSYSTTEAEAPCENDVAEITISVSSCDTDDDNDGLLGGIEASLGTDPNNPDTDGDGITDGNEVGDDFTNPIDTDEDGIIDALDSNNLDSDNDGTLDYLDPGNDNPCVPDNSVGLCDTDEDGISDGDEIRDGSDPFDACSPNINHENCDPTPIDLQVVKTLDKPDAVVGDEVIFTVEVTNLIARTARNIVVGDMLEMGFAYKTHNTSVGTYDQNDGMWTIFEIPANGTATLTITVDVVEGGPYTNTAELLQSFPVDDNEGNNTSEVTLNVDLPEGIDLVLEKWARIVDSNDTLNLSDNRNLSEVNPLVGQEIIFTLRVINKSQEDAVSNIQVLDTISDGFEYISNEATLGVFNRRTGIWLIPELLRNEVAELEIRVSVPETGTFVNTAEIVRSSPLDSEGNYDNNIDEVTVNVSERTSAEFGIIFNQFSPNNDGVNDDLKINRRFVGENGIERIIDLVYDIKIFNRYGSLMFEGANMTGDIIWDGNREGNEVPDGTYFYVLDVTLQEEVEGAETNTTKKGWIQLIR</sequence>
<dbReference type="InterPro" id="IPR013783">
    <property type="entry name" value="Ig-like_fold"/>
</dbReference>
<dbReference type="Proteomes" id="UP001595814">
    <property type="component" value="Unassembled WGS sequence"/>
</dbReference>
<keyword evidence="2" id="KW-0964">Secreted</keyword>
<proteinExistence type="predicted"/>
<dbReference type="InterPro" id="IPR059100">
    <property type="entry name" value="TSP3_bac"/>
</dbReference>
<feature type="domain" description="DUF11" evidence="7">
    <location>
        <begin position="862"/>
        <end position="976"/>
    </location>
</feature>